<dbReference type="Pfam" id="PF22776">
    <property type="entry name" value="K_trans_C"/>
    <property type="match status" value="1"/>
</dbReference>
<feature type="region of interest" description="Disordered" evidence="11">
    <location>
        <begin position="762"/>
        <end position="794"/>
    </location>
</feature>
<feature type="transmembrane region" description="Helical" evidence="10">
    <location>
        <begin position="325"/>
        <end position="343"/>
    </location>
</feature>
<dbReference type="GO" id="GO:0015079">
    <property type="term" value="F:potassium ion transmembrane transporter activity"/>
    <property type="evidence" value="ECO:0000318"/>
    <property type="project" value="GO_Central"/>
</dbReference>
<feature type="transmembrane region" description="Helical" evidence="10">
    <location>
        <begin position="108"/>
        <end position="129"/>
    </location>
</feature>
<evidence type="ECO:0000256" key="5">
    <source>
        <dbReference type="ARBA" id="ARBA00022692"/>
    </source>
</evidence>
<dbReference type="EMBL" id="DF237612">
    <property type="protein sequence ID" value="GAQ90616.1"/>
    <property type="molecule type" value="Genomic_DNA"/>
</dbReference>
<keyword evidence="9 10" id="KW-0472">Membrane</keyword>
<evidence type="ECO:0000259" key="13">
    <source>
        <dbReference type="Pfam" id="PF22776"/>
    </source>
</evidence>
<evidence type="ECO:0000256" key="1">
    <source>
        <dbReference type="ARBA" id="ARBA00004141"/>
    </source>
</evidence>
<feature type="transmembrane region" description="Helical" evidence="10">
    <location>
        <begin position="393"/>
        <end position="421"/>
    </location>
</feature>
<comment type="subcellular location">
    <subcellularLocation>
        <location evidence="1 10">Membrane</location>
        <topology evidence="1 10">Multi-pass membrane protein</topology>
    </subcellularLocation>
</comment>
<evidence type="ECO:0000256" key="3">
    <source>
        <dbReference type="ARBA" id="ARBA00022448"/>
    </source>
</evidence>
<dbReference type="AlphaFoldDB" id="A0A1Y1IPA9"/>
<dbReference type="InterPro" id="IPR053952">
    <property type="entry name" value="K_trans_C"/>
</dbReference>
<keyword evidence="15" id="KW-1185">Reference proteome</keyword>
<keyword evidence="5 10" id="KW-0812">Transmembrane</keyword>
<feature type="transmembrane region" description="Helical" evidence="10">
    <location>
        <begin position="355"/>
        <end position="373"/>
    </location>
</feature>
<keyword evidence="6 10" id="KW-0630">Potassium</keyword>
<evidence type="ECO:0000313" key="14">
    <source>
        <dbReference type="EMBL" id="GAQ90616.1"/>
    </source>
</evidence>
<keyword evidence="7 10" id="KW-1133">Transmembrane helix</keyword>
<feature type="transmembrane region" description="Helical" evidence="10">
    <location>
        <begin position="245"/>
        <end position="263"/>
    </location>
</feature>
<feature type="transmembrane region" description="Helical" evidence="10">
    <location>
        <begin position="512"/>
        <end position="534"/>
    </location>
</feature>
<evidence type="ECO:0000256" key="6">
    <source>
        <dbReference type="ARBA" id="ARBA00022958"/>
    </source>
</evidence>
<keyword evidence="4 10" id="KW-0633">Potassium transport</keyword>
<evidence type="ECO:0000313" key="15">
    <source>
        <dbReference type="Proteomes" id="UP000054558"/>
    </source>
</evidence>
<feature type="domain" description="K+ potassium transporter C-terminal" evidence="13">
    <location>
        <begin position="614"/>
        <end position="895"/>
    </location>
</feature>
<evidence type="ECO:0000256" key="2">
    <source>
        <dbReference type="ARBA" id="ARBA00008440"/>
    </source>
</evidence>
<dbReference type="Proteomes" id="UP000054558">
    <property type="component" value="Unassembled WGS sequence"/>
</dbReference>
<feature type="domain" description="K+ potassium transporter integral membrane" evidence="12">
    <location>
        <begin position="76"/>
        <end position="577"/>
    </location>
</feature>
<protein>
    <recommendedName>
        <fullName evidence="10">Potassium transporter</fullName>
    </recommendedName>
</protein>
<evidence type="ECO:0000256" key="7">
    <source>
        <dbReference type="ARBA" id="ARBA00022989"/>
    </source>
</evidence>
<gene>
    <name evidence="14" type="ORF">KFL_006630030</name>
</gene>
<feature type="transmembrane region" description="Helical" evidence="10">
    <location>
        <begin position="540"/>
        <end position="560"/>
    </location>
</feature>
<evidence type="ECO:0000256" key="11">
    <source>
        <dbReference type="SAM" id="MobiDB-lite"/>
    </source>
</evidence>
<organism evidence="14 15">
    <name type="scientific">Klebsormidium nitens</name>
    <name type="common">Green alga</name>
    <name type="synonym">Ulothrix nitens</name>
    <dbReference type="NCBI Taxonomy" id="105231"/>
    <lineage>
        <taxon>Eukaryota</taxon>
        <taxon>Viridiplantae</taxon>
        <taxon>Streptophyta</taxon>
        <taxon>Klebsormidiophyceae</taxon>
        <taxon>Klebsormidiales</taxon>
        <taxon>Klebsormidiaceae</taxon>
        <taxon>Klebsormidium</taxon>
    </lineage>
</organism>
<reference evidence="14 15" key="1">
    <citation type="journal article" date="2014" name="Nat. Commun.">
        <title>Klebsormidium flaccidum genome reveals primary factors for plant terrestrial adaptation.</title>
        <authorList>
            <person name="Hori K."/>
            <person name="Maruyama F."/>
            <person name="Fujisawa T."/>
            <person name="Togashi T."/>
            <person name="Yamamoto N."/>
            <person name="Seo M."/>
            <person name="Sato S."/>
            <person name="Yamada T."/>
            <person name="Mori H."/>
            <person name="Tajima N."/>
            <person name="Moriyama T."/>
            <person name="Ikeuchi M."/>
            <person name="Watanabe M."/>
            <person name="Wada H."/>
            <person name="Kobayashi K."/>
            <person name="Saito M."/>
            <person name="Masuda T."/>
            <person name="Sasaki-Sekimoto Y."/>
            <person name="Mashiguchi K."/>
            <person name="Awai K."/>
            <person name="Shimojima M."/>
            <person name="Masuda S."/>
            <person name="Iwai M."/>
            <person name="Nobusawa T."/>
            <person name="Narise T."/>
            <person name="Kondo S."/>
            <person name="Saito H."/>
            <person name="Sato R."/>
            <person name="Murakawa M."/>
            <person name="Ihara Y."/>
            <person name="Oshima-Yamada Y."/>
            <person name="Ohtaka K."/>
            <person name="Satoh M."/>
            <person name="Sonobe K."/>
            <person name="Ishii M."/>
            <person name="Ohtani R."/>
            <person name="Kanamori-Sato M."/>
            <person name="Honoki R."/>
            <person name="Miyazaki D."/>
            <person name="Mochizuki H."/>
            <person name="Umetsu J."/>
            <person name="Higashi K."/>
            <person name="Shibata D."/>
            <person name="Kamiya Y."/>
            <person name="Sato N."/>
            <person name="Nakamura Y."/>
            <person name="Tabata S."/>
            <person name="Ida S."/>
            <person name="Kurokawa K."/>
            <person name="Ohta H."/>
        </authorList>
    </citation>
    <scope>NUCLEOTIDE SEQUENCE [LARGE SCALE GENOMIC DNA]</scope>
    <source>
        <strain evidence="14 15">NIES-2285</strain>
    </source>
</reference>
<sequence length="895" mass="97547">MENRQPKQLVFKGRQETALELAPSNCEADAEPPVLHIAQVASISDEDWLHDHDLEDALVGQKAKASASWGVFFGLTYTSVGVVYGDLGTSPMYLWQTCFSFPATESDIVGALSLVLWTLTLIVVFKYVVIVLCANDQGEGGTFAVYSLLCRHAKITPFGNLHDSDKGLSQYSKEGAKERRRLPKKLAAALEGSPLLQNVLLTFVLCGTCALAGDGVLTPPVSVLSAMTGLQVPTVLLNADGSTKISNGVVIGATCAVLIGIFLSQQFGTSKIGYVYAPILIVYFVVNASIGVYNISKWEPSIFKAFSPSYGIDYLVRNKFNGWKSLGGICLAITGVEALFADLGHFNVSSIRASSMFLVYPSLLLIYLGQGAYLSKNPGDVSQAYYKGIPTPVYWPVFVLAMLASIVASQAIIAGTFSVLAQSARLNCFPRVKVVHTSKVVEGQIYIPEVNWILMVLGLACVLGFSLPQPSDQPVNGEALGNAFGIAVMFVMVITTCLVTLVMLLVWNVRPLLAAAFFGFFFVFEMVFLSANVYKVEHGGWFPLAIAVIVFGISYVWHWGSTQRCLHSAKLGSQLEDVIVAEKNEIEEAPQTAPSDSVKVCLKSSGHRIYAARGAALFYCDTLHHLPPIFAFSLEAMPTVHEITVFLTIRQVPVPHVLQKERLLVKPMAYPGFYWVLARYGYLDQPNHSAAFARQVLKTIAHYLEHGSSCPDLQALDPDGQDPTWSLSRAASRKLNPRIALAGTQLNGTEQNGMPDLTLTDASKALGLSPPPSEASFENVESKPPLFKPASQKPANTTIDENGISADEQDLLPDDTGVEISDYARQVKLLKDAQRQRILYLKTRSVVRAAKDSSVLRKFVLESAYNGLLNLSRSPAHILNIPYSQLLELAMVYEL</sequence>
<evidence type="ECO:0000256" key="10">
    <source>
        <dbReference type="RuleBase" id="RU321113"/>
    </source>
</evidence>
<evidence type="ECO:0000256" key="4">
    <source>
        <dbReference type="ARBA" id="ARBA00022538"/>
    </source>
</evidence>
<proteinExistence type="inferred from homology"/>
<evidence type="ECO:0000256" key="9">
    <source>
        <dbReference type="ARBA" id="ARBA00023136"/>
    </source>
</evidence>
<dbReference type="GO" id="GO:0006813">
    <property type="term" value="P:potassium ion transport"/>
    <property type="evidence" value="ECO:0000318"/>
    <property type="project" value="GO_Central"/>
</dbReference>
<comment type="similarity">
    <text evidence="2 10">Belongs to the HAK/KUP transporter (TC 2.A.72.3) family.</text>
</comment>
<dbReference type="OMA" id="CEAMFAN"/>
<dbReference type="InterPro" id="IPR053951">
    <property type="entry name" value="K_trans_N"/>
</dbReference>
<evidence type="ECO:0000259" key="12">
    <source>
        <dbReference type="Pfam" id="PF02705"/>
    </source>
</evidence>
<dbReference type="Pfam" id="PF02705">
    <property type="entry name" value="K_trans"/>
    <property type="match status" value="1"/>
</dbReference>
<dbReference type="GO" id="GO:0016020">
    <property type="term" value="C:membrane"/>
    <property type="evidence" value="ECO:0000318"/>
    <property type="project" value="GO_Central"/>
</dbReference>
<dbReference type="PANTHER" id="PTHR30540:SF136">
    <property type="entry name" value="POTASSIUM TRANSPORTER"/>
    <property type="match status" value="1"/>
</dbReference>
<comment type="caution">
    <text evidence="10">Lacks conserved residue(s) required for the propagation of feature annotation.</text>
</comment>
<dbReference type="OrthoDB" id="504708at2759"/>
<feature type="transmembrane region" description="Helical" evidence="10">
    <location>
        <begin position="479"/>
        <end position="505"/>
    </location>
</feature>
<feature type="transmembrane region" description="Helical" evidence="10">
    <location>
        <begin position="450"/>
        <end position="467"/>
    </location>
</feature>
<feature type="transmembrane region" description="Helical" evidence="10">
    <location>
        <begin position="275"/>
        <end position="295"/>
    </location>
</feature>
<dbReference type="PANTHER" id="PTHR30540">
    <property type="entry name" value="OSMOTIC STRESS POTASSIUM TRANSPORTER"/>
    <property type="match status" value="1"/>
</dbReference>
<name>A0A1Y1IPA9_KLENI</name>
<keyword evidence="3" id="KW-0813">Transport</keyword>
<feature type="transmembrane region" description="Helical" evidence="10">
    <location>
        <begin position="69"/>
        <end position="88"/>
    </location>
</feature>
<dbReference type="InterPro" id="IPR003855">
    <property type="entry name" value="K+_transporter"/>
</dbReference>
<keyword evidence="8 10" id="KW-0406">Ion transport</keyword>
<comment type="function">
    <text evidence="10">Potassium transporter.</text>
</comment>
<dbReference type="NCBIfam" id="TIGR00794">
    <property type="entry name" value="kup"/>
    <property type="match status" value="1"/>
</dbReference>
<accession>A0A1Y1IPA9</accession>
<evidence type="ECO:0000256" key="8">
    <source>
        <dbReference type="ARBA" id="ARBA00023065"/>
    </source>
</evidence>